<keyword evidence="2" id="KW-1185">Reference proteome</keyword>
<dbReference type="Proteomes" id="UP001222027">
    <property type="component" value="Unassembled WGS sequence"/>
</dbReference>
<gene>
    <name evidence="1" type="ORF">OPV22_007420</name>
</gene>
<dbReference type="AlphaFoldDB" id="A0AAV8RRP7"/>
<dbReference type="EMBL" id="JAQQAF010000002">
    <property type="protein sequence ID" value="KAJ8506534.1"/>
    <property type="molecule type" value="Genomic_DNA"/>
</dbReference>
<accession>A0AAV8RRP7</accession>
<organism evidence="1 2">
    <name type="scientific">Ensete ventricosum</name>
    <name type="common">Abyssinian banana</name>
    <name type="synonym">Musa ensete</name>
    <dbReference type="NCBI Taxonomy" id="4639"/>
    <lineage>
        <taxon>Eukaryota</taxon>
        <taxon>Viridiplantae</taxon>
        <taxon>Streptophyta</taxon>
        <taxon>Embryophyta</taxon>
        <taxon>Tracheophyta</taxon>
        <taxon>Spermatophyta</taxon>
        <taxon>Magnoliopsida</taxon>
        <taxon>Liliopsida</taxon>
        <taxon>Zingiberales</taxon>
        <taxon>Musaceae</taxon>
        <taxon>Ensete</taxon>
    </lineage>
</organism>
<comment type="caution">
    <text evidence="1">The sequence shown here is derived from an EMBL/GenBank/DDBJ whole genome shotgun (WGS) entry which is preliminary data.</text>
</comment>
<sequence>MPLTTESRQRTWNHELMGVAAAVILDLSSREEEERLEVEEACTLLHHHHPRWTAVNGRTNGRGDIVGLSLPDTGEEEACSELQSARRRCRLSGGTALLHRPHAQLRSCSRNIARPATAPRLDEQGTRGRDLHASVQWLVGASGHWRVNRQYSASINPGSVALWVAGGDSGKLQQQQMVIARCYQQGNEM</sequence>
<name>A0AAV8RRP7_ENSVE</name>
<evidence type="ECO:0000313" key="2">
    <source>
        <dbReference type="Proteomes" id="UP001222027"/>
    </source>
</evidence>
<evidence type="ECO:0000313" key="1">
    <source>
        <dbReference type="EMBL" id="KAJ8506534.1"/>
    </source>
</evidence>
<protein>
    <submittedName>
        <fullName evidence="1">Uncharacterized protein</fullName>
    </submittedName>
</protein>
<proteinExistence type="predicted"/>
<reference evidence="1 2" key="1">
    <citation type="submission" date="2022-12" db="EMBL/GenBank/DDBJ databases">
        <title>Chromosome-scale assembly of the Ensete ventricosum genome.</title>
        <authorList>
            <person name="Dussert Y."/>
            <person name="Stocks J."/>
            <person name="Wendawek A."/>
            <person name="Woldeyes F."/>
            <person name="Nichols R.A."/>
            <person name="Borrell J.S."/>
        </authorList>
    </citation>
    <scope>NUCLEOTIDE SEQUENCE [LARGE SCALE GENOMIC DNA]</scope>
    <source>
        <strain evidence="2">cv. Maze</strain>
        <tissue evidence="1">Seeds</tissue>
    </source>
</reference>